<dbReference type="AlphaFoldDB" id="A0A2U1ZVG5"/>
<gene>
    <name evidence="4" type="ORF">C8046_10205</name>
</gene>
<dbReference type="PROSITE" id="PS50234">
    <property type="entry name" value="VWFA"/>
    <property type="match status" value="1"/>
</dbReference>
<name>A0A2U1ZVG5_9MICO</name>
<dbReference type="PANTHER" id="PTHR34819">
    <property type="entry name" value="LARGE CYSTEINE-RICH PERIPLASMIC PROTEIN OMCB"/>
    <property type="match status" value="1"/>
</dbReference>
<evidence type="ECO:0000256" key="2">
    <source>
        <dbReference type="SAM" id="SignalP"/>
    </source>
</evidence>
<sequence length="1233" mass="124178">MAGVVSLLVAAGGLTLPATAAPVPAEATASSAESAPTAVVPDPTTAPTTSEPASAVTVAPSEAPVVEPLEVEEVAAQERAPELDATRAADSLVSPMAVPSPGSGQAVLNVKVGGDRIGGNGISATGVAGVTLRLSDGSNNPSGWASFGWATCISDSAGDCSFVIPLKTSGTSDAAAMRSNIRPYVHQISAPTGYSLVPQLRTGSGSGGSDDLRPLVYRFDGSMSSGATYLSTTRSDFMITSSSEGDEATSAGYWPVRRDNPSALQQCGLDVAVLFDLSGSIGSALPTAKAAVNQFTNAFVGTPSRMAVFSFDLTSPASGGANHPNLLPVRTTAEATTFKNQYSGWSTGSGTNWDAGLYQVAQAQASGATNRRYDMLVVLTDGNPTSFGTGNNPSQDGDNRLRDIEAGVFSANLVKASGTRIVAVGVGGGAGGDSNRNLIAISGPQQGTDYFQAGDYNAAASYLAALAKGNCEGSIDVVKRVIPATAQVPANPTKAQLDAISAPAAGWVFNATSANPAQVSIGTPAGPWTTDAQGHATVPLKFPTPQAVGPITFTETQKAGYELQPVNGQNAVCLNTNTNLPVAIAGAGTAATPGATLPVAVNTAIECTVYNRQVPPPAALATTKTITQVNGATATSATSITPGDVLRYSVAVTNTGGVAGTTVLTETVPTGTRYTGTGEGWVCATPAVANSTCTRSVSVNPAATVTSTFTVTADAPLPATLTQIRNVVTSSIGTCSTCEVTNPVTPPASLATGKVLTQLTRGGVTWAPEVGDTVAPTDVLAYTVSVSNTGGLPGTTLLTETVPPGTTYTGPASQGWTCAATPAVGGTSCTQSVTVVAGATATRTFTVTVASPLEPSLASIRNVVTSSVGTCTTCSTTNPVPPQWSVVKTSLRGTAELPRGATVQPGEVLTYRVTATNASANPVTGVMLVDDLSGVLDDATFVAGSAQLVVGAQAPIAVATPVGATLTSPVFTLPAGTTAVLSYRVTVDADAWSAELRNVVVGHGDYPPATCAPAGGTSRLVAPSAASFAPFAVGDECTTTNVTPSPLQILKVGENAAGAVVPMDGSAWSIWTAATGGTAVLATVPGATAGYPAAPVPGLFRTTMLAPGTYWLEESRALAGFQLLPQRVAFTVTATGSITLGAGGSTNITVVTDAPGYPGVPTIRVEDVPRMALPEAGARASRPGTPPVRASRHSDLRWRSPGVFGRPRGRWSEGGSTTRTPEGGRPAQDHTKQ</sequence>
<feature type="signal peptide" evidence="2">
    <location>
        <begin position="1"/>
        <end position="20"/>
    </location>
</feature>
<protein>
    <recommendedName>
        <fullName evidence="3">VWFA domain-containing protein</fullName>
    </recommendedName>
</protein>
<keyword evidence="5" id="KW-1185">Reference proteome</keyword>
<dbReference type="OrthoDB" id="134475at2"/>
<dbReference type="Pfam" id="PF00092">
    <property type="entry name" value="VWA"/>
    <property type="match status" value="1"/>
</dbReference>
<proteinExistence type="predicted"/>
<dbReference type="Gene3D" id="3.40.50.410">
    <property type="entry name" value="von Willebrand factor, type A domain"/>
    <property type="match status" value="1"/>
</dbReference>
<feature type="region of interest" description="Disordered" evidence="1">
    <location>
        <begin position="1175"/>
        <end position="1233"/>
    </location>
</feature>
<dbReference type="SUPFAM" id="SSF53300">
    <property type="entry name" value="vWA-like"/>
    <property type="match status" value="1"/>
</dbReference>
<comment type="caution">
    <text evidence="4">The sequence shown here is derived from an EMBL/GenBank/DDBJ whole genome shotgun (WGS) entry which is preliminary data.</text>
</comment>
<dbReference type="CDD" id="cd00198">
    <property type="entry name" value="vWFA"/>
    <property type="match status" value="1"/>
</dbReference>
<dbReference type="InterPro" id="IPR057687">
    <property type="entry name" value="DUF7927"/>
</dbReference>
<reference evidence="4 5" key="1">
    <citation type="submission" date="2018-03" db="EMBL/GenBank/DDBJ databases">
        <title>Genome assembly of novel Miniimonas species PCH200.</title>
        <authorList>
            <person name="Thakur V."/>
            <person name="Kumar V."/>
            <person name="Singh D."/>
        </authorList>
    </citation>
    <scope>NUCLEOTIDE SEQUENCE [LARGE SCALE GENOMIC DNA]</scope>
    <source>
        <strain evidence="4 5">PCH200</strain>
    </source>
</reference>
<dbReference type="RefSeq" id="WP_109229351.1">
    <property type="nucleotide sequence ID" value="NZ_PYHR01000002.1"/>
</dbReference>
<dbReference type="InterPro" id="IPR013783">
    <property type="entry name" value="Ig-like_fold"/>
</dbReference>
<dbReference type="InterPro" id="IPR002035">
    <property type="entry name" value="VWF_A"/>
</dbReference>
<organism evidence="4 5">
    <name type="scientific">Serinibacter arcticus</name>
    <dbReference type="NCBI Taxonomy" id="1655435"/>
    <lineage>
        <taxon>Bacteria</taxon>
        <taxon>Bacillati</taxon>
        <taxon>Actinomycetota</taxon>
        <taxon>Actinomycetes</taxon>
        <taxon>Micrococcales</taxon>
        <taxon>Beutenbergiaceae</taxon>
        <taxon>Serinibacter</taxon>
    </lineage>
</organism>
<evidence type="ECO:0000256" key="1">
    <source>
        <dbReference type="SAM" id="MobiDB-lite"/>
    </source>
</evidence>
<dbReference type="InterPro" id="IPR036465">
    <property type="entry name" value="vWFA_dom_sf"/>
</dbReference>
<evidence type="ECO:0000259" key="3">
    <source>
        <dbReference type="PROSITE" id="PS50234"/>
    </source>
</evidence>
<dbReference type="InterPro" id="IPR051172">
    <property type="entry name" value="Chlamydia_OmcB"/>
</dbReference>
<dbReference type="InterPro" id="IPR047589">
    <property type="entry name" value="DUF11_rpt"/>
</dbReference>
<dbReference type="Pfam" id="PF25549">
    <property type="entry name" value="DUF7927"/>
    <property type="match status" value="1"/>
</dbReference>
<evidence type="ECO:0000313" key="4">
    <source>
        <dbReference type="EMBL" id="PWD50969.1"/>
    </source>
</evidence>
<keyword evidence="2" id="KW-0732">Signal</keyword>
<feature type="region of interest" description="Disordered" evidence="1">
    <location>
        <begin position="27"/>
        <end position="61"/>
    </location>
</feature>
<dbReference type="Gene3D" id="2.60.40.10">
    <property type="entry name" value="Immunoglobulins"/>
    <property type="match status" value="1"/>
</dbReference>
<feature type="domain" description="VWFA" evidence="3">
    <location>
        <begin position="270"/>
        <end position="466"/>
    </location>
</feature>
<feature type="chain" id="PRO_5039684263" description="VWFA domain-containing protein" evidence="2">
    <location>
        <begin position="21"/>
        <end position="1233"/>
    </location>
</feature>
<accession>A0A2U1ZVG5</accession>
<dbReference type="EMBL" id="PYHR01000002">
    <property type="protein sequence ID" value="PWD50969.1"/>
    <property type="molecule type" value="Genomic_DNA"/>
</dbReference>
<dbReference type="SMART" id="SM00327">
    <property type="entry name" value="VWA"/>
    <property type="match status" value="1"/>
</dbReference>
<evidence type="ECO:0000313" key="5">
    <source>
        <dbReference type="Proteomes" id="UP000245166"/>
    </source>
</evidence>
<dbReference type="Proteomes" id="UP000245166">
    <property type="component" value="Unassembled WGS sequence"/>
</dbReference>
<dbReference type="NCBIfam" id="TIGR01451">
    <property type="entry name" value="B_ant_repeat"/>
    <property type="match status" value="1"/>
</dbReference>
<dbReference type="PANTHER" id="PTHR34819:SF3">
    <property type="entry name" value="CELL SURFACE PROTEIN"/>
    <property type="match status" value="1"/>
</dbReference>
<dbReference type="GO" id="GO:0005975">
    <property type="term" value="P:carbohydrate metabolic process"/>
    <property type="evidence" value="ECO:0007669"/>
    <property type="project" value="UniProtKB-ARBA"/>
</dbReference>